<keyword evidence="6 8" id="KW-0067">ATP-binding</keyword>
<evidence type="ECO:0000256" key="8">
    <source>
        <dbReference type="HAMAP-Rule" id="MF_00336"/>
    </source>
</evidence>
<feature type="binding site" evidence="8">
    <location>
        <position position="17"/>
    </location>
    <ligand>
        <name>Mg(2+)</name>
        <dbReference type="ChEBI" id="CHEBI:18420"/>
    </ligand>
</feature>
<evidence type="ECO:0000256" key="5">
    <source>
        <dbReference type="ARBA" id="ARBA00022756"/>
    </source>
</evidence>
<dbReference type="NCBIfam" id="TIGR00347">
    <property type="entry name" value="bioD"/>
    <property type="match status" value="1"/>
</dbReference>
<sequence length="229" mass="24276">MSRNLFIAGTDTEIGKTRVSLGLMAALQGAGLATVAMKPVASGCRPTPEGLRNEDAQRLIEQSSLPLPYDLVNPFPFEPAIAPHIAAGESGRAISLETIASCYQALTARAECCVVEGMGGWLVPLTPTETMADLVGRLGLSVILVVGIRLGCLNHALLSAESILRGGHHLLGWVANCPKADTERGEENILALTERIDAPLLARIPWLAQPSVAEFAARMASVVKVLDHR</sequence>
<keyword evidence="4 8" id="KW-0547">Nucleotide-binding</keyword>
<protein>
    <recommendedName>
        <fullName evidence="8">ATP-dependent dethiobiotin synthetase BioD</fullName>
        <ecNumber evidence="8">6.3.3.3</ecNumber>
    </recommendedName>
    <alternativeName>
        <fullName evidence="8">DTB synthetase</fullName>
        <shortName evidence="8">DTBS</shortName>
    </alternativeName>
    <alternativeName>
        <fullName evidence="8">Dethiobiotin synthase</fullName>
    </alternativeName>
</protein>
<keyword evidence="7 8" id="KW-0460">Magnesium</keyword>
<dbReference type="Gene3D" id="3.40.50.300">
    <property type="entry name" value="P-loop containing nucleotide triphosphate hydrolases"/>
    <property type="match status" value="1"/>
</dbReference>
<evidence type="ECO:0000256" key="6">
    <source>
        <dbReference type="ARBA" id="ARBA00022840"/>
    </source>
</evidence>
<evidence type="ECO:0000256" key="3">
    <source>
        <dbReference type="ARBA" id="ARBA00022723"/>
    </source>
</evidence>
<dbReference type="InterPro" id="IPR027417">
    <property type="entry name" value="P-loop_NTPase"/>
</dbReference>
<feature type="binding site" evidence="8">
    <location>
        <begin position="205"/>
        <end position="207"/>
    </location>
    <ligand>
        <name>ATP</name>
        <dbReference type="ChEBI" id="CHEBI:30616"/>
    </ligand>
</feature>
<evidence type="ECO:0000256" key="4">
    <source>
        <dbReference type="ARBA" id="ARBA00022741"/>
    </source>
</evidence>
<feature type="binding site" evidence="8">
    <location>
        <begin position="116"/>
        <end position="119"/>
    </location>
    <ligand>
        <name>ATP</name>
        <dbReference type="ChEBI" id="CHEBI:30616"/>
    </ligand>
</feature>
<comment type="similarity">
    <text evidence="8">Belongs to the dethiobiotin synthetase family.</text>
</comment>
<evidence type="ECO:0000256" key="2">
    <source>
        <dbReference type="ARBA" id="ARBA00022598"/>
    </source>
</evidence>
<dbReference type="GO" id="GO:0004141">
    <property type="term" value="F:dethiobiotin synthase activity"/>
    <property type="evidence" value="ECO:0007669"/>
    <property type="project" value="UniProtKB-UniRule"/>
</dbReference>
<dbReference type="GO" id="GO:0000287">
    <property type="term" value="F:magnesium ion binding"/>
    <property type="evidence" value="ECO:0007669"/>
    <property type="project" value="UniProtKB-UniRule"/>
</dbReference>
<comment type="function">
    <text evidence="8">Catalyzes a mechanistically unusual reaction, the ATP-dependent insertion of CO2 between the N7 and N8 nitrogen atoms of 7,8-diaminopelargonic acid (DAPA, also called 7,8-diammoniononanoate) to form a ureido ring.</text>
</comment>
<reference evidence="9" key="1">
    <citation type="submission" date="2019-02" db="EMBL/GenBank/DDBJ databases">
        <authorList>
            <person name="Gruber-Vodicka R. H."/>
            <person name="Seah K. B. B."/>
        </authorList>
    </citation>
    <scope>NUCLEOTIDE SEQUENCE</scope>
    <source>
        <strain evidence="11">BECK_SA2B12</strain>
        <strain evidence="9">BECK_SA2B15</strain>
        <strain evidence="10">BECK_SA2B20</strain>
    </source>
</reference>
<dbReference type="EMBL" id="CAADFJ010000009">
    <property type="protein sequence ID" value="VFJ96816.1"/>
    <property type="molecule type" value="Genomic_DNA"/>
</dbReference>
<dbReference type="EC" id="6.3.3.3" evidence="8"/>
<dbReference type="SUPFAM" id="SSF52540">
    <property type="entry name" value="P-loop containing nucleoside triphosphate hydrolases"/>
    <property type="match status" value="1"/>
</dbReference>
<comment type="subcellular location">
    <subcellularLocation>
        <location evidence="8">Cytoplasm</location>
    </subcellularLocation>
</comment>
<feature type="binding site" evidence="8">
    <location>
        <position position="42"/>
    </location>
    <ligand>
        <name>substrate</name>
    </ligand>
</feature>
<dbReference type="PIRSF" id="PIRSF006755">
    <property type="entry name" value="DTB_synth"/>
    <property type="match status" value="1"/>
</dbReference>
<keyword evidence="1 8" id="KW-0963">Cytoplasm</keyword>
<dbReference type="GO" id="GO:0005829">
    <property type="term" value="C:cytosol"/>
    <property type="evidence" value="ECO:0007669"/>
    <property type="project" value="TreeGrafter"/>
</dbReference>
<feature type="binding site" evidence="8">
    <location>
        <position position="116"/>
    </location>
    <ligand>
        <name>Mg(2+)</name>
        <dbReference type="ChEBI" id="CHEBI:18420"/>
    </ligand>
</feature>
<feature type="active site" evidence="8">
    <location>
        <position position="38"/>
    </location>
</feature>
<dbReference type="HAMAP" id="MF_00336">
    <property type="entry name" value="BioD"/>
    <property type="match status" value="1"/>
</dbReference>
<dbReference type="AlphaFoldDB" id="A0A450U9A9"/>
<evidence type="ECO:0000313" key="9">
    <source>
        <dbReference type="EMBL" id="VFJ88571.1"/>
    </source>
</evidence>
<dbReference type="PANTHER" id="PTHR43210:SF5">
    <property type="entry name" value="DETHIOBIOTIN SYNTHETASE"/>
    <property type="match status" value="1"/>
</dbReference>
<dbReference type="EMBL" id="CAADFG010000010">
    <property type="protein sequence ID" value="VFJ88571.1"/>
    <property type="molecule type" value="Genomic_DNA"/>
</dbReference>
<dbReference type="PANTHER" id="PTHR43210">
    <property type="entry name" value="DETHIOBIOTIN SYNTHETASE"/>
    <property type="match status" value="1"/>
</dbReference>
<keyword evidence="3 8" id="KW-0479">Metal-binding</keyword>
<accession>A0A450U9A9</accession>
<feature type="binding site" evidence="8">
    <location>
        <begin position="176"/>
        <end position="177"/>
    </location>
    <ligand>
        <name>ATP</name>
        <dbReference type="ChEBI" id="CHEBI:30616"/>
    </ligand>
</feature>
<dbReference type="UniPathway" id="UPA00078">
    <property type="reaction ID" value="UER00161"/>
</dbReference>
<dbReference type="GO" id="GO:0005524">
    <property type="term" value="F:ATP binding"/>
    <property type="evidence" value="ECO:0007669"/>
    <property type="project" value="UniProtKB-UniRule"/>
</dbReference>
<keyword evidence="2 8" id="KW-0436">Ligase</keyword>
<proteinExistence type="inferred from homology"/>
<organism evidence="9">
    <name type="scientific">Candidatus Kentrum eta</name>
    <dbReference type="NCBI Taxonomy" id="2126337"/>
    <lineage>
        <taxon>Bacteria</taxon>
        <taxon>Pseudomonadati</taxon>
        <taxon>Pseudomonadota</taxon>
        <taxon>Gammaproteobacteria</taxon>
        <taxon>Candidatus Kentrum</taxon>
    </lineage>
</organism>
<keyword evidence="5 8" id="KW-0093">Biotin biosynthesis</keyword>
<dbReference type="InterPro" id="IPR004472">
    <property type="entry name" value="DTB_synth_BioD"/>
</dbReference>
<evidence type="ECO:0000256" key="7">
    <source>
        <dbReference type="ARBA" id="ARBA00022842"/>
    </source>
</evidence>
<comment type="cofactor">
    <cofactor evidence="8">
        <name>Mg(2+)</name>
        <dbReference type="ChEBI" id="CHEBI:18420"/>
    </cofactor>
</comment>
<comment type="pathway">
    <text evidence="8">Cofactor biosynthesis; biotin biosynthesis; biotin from 7,8-diaminononanoate: step 1/2.</text>
</comment>
<dbReference type="EMBL" id="CAADFI010000011">
    <property type="protein sequence ID" value="VFJ90651.1"/>
    <property type="molecule type" value="Genomic_DNA"/>
</dbReference>
<evidence type="ECO:0000313" key="10">
    <source>
        <dbReference type="EMBL" id="VFJ90651.1"/>
    </source>
</evidence>
<name>A0A450U9A9_9GAMM</name>
<dbReference type="GO" id="GO:0009102">
    <property type="term" value="P:biotin biosynthetic process"/>
    <property type="evidence" value="ECO:0007669"/>
    <property type="project" value="UniProtKB-UniRule"/>
</dbReference>
<comment type="catalytic activity">
    <reaction evidence="8">
        <text>(7R,8S)-7,8-diammoniononanoate + CO2 + ATP = (4R,5S)-dethiobiotin + ADP + phosphate + 3 H(+)</text>
        <dbReference type="Rhea" id="RHEA:15805"/>
        <dbReference type="ChEBI" id="CHEBI:15378"/>
        <dbReference type="ChEBI" id="CHEBI:16526"/>
        <dbReference type="ChEBI" id="CHEBI:30616"/>
        <dbReference type="ChEBI" id="CHEBI:43474"/>
        <dbReference type="ChEBI" id="CHEBI:149469"/>
        <dbReference type="ChEBI" id="CHEBI:149473"/>
        <dbReference type="ChEBI" id="CHEBI:456216"/>
        <dbReference type="EC" id="6.3.3.3"/>
    </reaction>
</comment>
<evidence type="ECO:0000256" key="1">
    <source>
        <dbReference type="ARBA" id="ARBA00022490"/>
    </source>
</evidence>
<comment type="caution">
    <text evidence="8">Lacks conserved residue(s) required for the propagation of feature annotation.</text>
</comment>
<feature type="binding site" evidence="8">
    <location>
        <position position="55"/>
    </location>
    <ligand>
        <name>ATP</name>
        <dbReference type="ChEBI" id="CHEBI:30616"/>
    </ligand>
</feature>
<evidence type="ECO:0000313" key="11">
    <source>
        <dbReference type="EMBL" id="VFJ96816.1"/>
    </source>
</evidence>
<dbReference type="Pfam" id="PF13500">
    <property type="entry name" value="AAA_26"/>
    <property type="match status" value="1"/>
</dbReference>
<feature type="binding site" evidence="8">
    <location>
        <position position="55"/>
    </location>
    <ligand>
        <name>Mg(2+)</name>
        <dbReference type="ChEBI" id="CHEBI:18420"/>
    </ligand>
</feature>
<dbReference type="CDD" id="cd03109">
    <property type="entry name" value="DTBS"/>
    <property type="match status" value="1"/>
</dbReference>
<comment type="subunit">
    <text evidence="8">Homodimer.</text>
</comment>
<gene>
    <name evidence="8" type="primary">bioD</name>
    <name evidence="9" type="ORF">BECKH772A_GA0070896_100101</name>
    <name evidence="10" type="ORF">BECKH772B_GA0070898_100111</name>
    <name evidence="11" type="ORF">BECKH772C_GA0070978_100091</name>
</gene>
<dbReference type="GO" id="GO:0042803">
    <property type="term" value="F:protein homodimerization activity"/>
    <property type="evidence" value="ECO:0007669"/>
    <property type="project" value="UniProtKB-ARBA"/>
</dbReference>
<dbReference type="FunFam" id="3.40.50.300:FF:000292">
    <property type="entry name" value="ATP-dependent dethiobiotin synthetase BioD"/>
    <property type="match status" value="1"/>
</dbReference>